<comment type="caution">
    <text evidence="4">The sequence shown here is derived from an EMBL/GenBank/DDBJ whole genome shotgun (WGS) entry which is preliminary data.</text>
</comment>
<name>A0ABU3TU99_9BACT</name>
<evidence type="ECO:0000313" key="5">
    <source>
        <dbReference type="Proteomes" id="UP001249959"/>
    </source>
</evidence>
<dbReference type="InterPro" id="IPR025698">
    <property type="entry name" value="2TM_dom"/>
</dbReference>
<keyword evidence="2" id="KW-0472">Membrane</keyword>
<protein>
    <submittedName>
        <fullName evidence="4">Helix-turn-helix domain-containing protein</fullName>
    </submittedName>
</protein>
<dbReference type="PROSITE" id="PS50943">
    <property type="entry name" value="HTH_CROC1"/>
    <property type="match status" value="1"/>
</dbReference>
<dbReference type="SUPFAM" id="SSF47413">
    <property type="entry name" value="lambda repressor-like DNA-binding domains"/>
    <property type="match status" value="1"/>
</dbReference>
<proteinExistence type="predicted"/>
<feature type="transmembrane region" description="Helical" evidence="2">
    <location>
        <begin position="124"/>
        <end position="145"/>
    </location>
</feature>
<reference evidence="4 5" key="1">
    <citation type="submission" date="2023-09" db="EMBL/GenBank/DDBJ databases">
        <title>Aquirufa genomes.</title>
        <authorList>
            <person name="Pitt A."/>
        </authorList>
    </citation>
    <scope>NUCLEOTIDE SEQUENCE [LARGE SCALE GENOMIC DNA]</scope>
    <source>
        <strain evidence="4 5">LEOWEIH-7C</strain>
    </source>
</reference>
<dbReference type="Pfam" id="PF01381">
    <property type="entry name" value="HTH_3"/>
    <property type="match status" value="1"/>
</dbReference>
<gene>
    <name evidence="4" type="ORF">PQG45_09320</name>
</gene>
<dbReference type="Pfam" id="PF13239">
    <property type="entry name" value="2TM"/>
    <property type="match status" value="1"/>
</dbReference>
<dbReference type="InterPro" id="IPR010982">
    <property type="entry name" value="Lambda_DNA-bd_dom_sf"/>
</dbReference>
<evidence type="ECO:0000313" key="4">
    <source>
        <dbReference type="EMBL" id="MDU0809232.1"/>
    </source>
</evidence>
<evidence type="ECO:0000259" key="3">
    <source>
        <dbReference type="PROSITE" id="PS50943"/>
    </source>
</evidence>
<dbReference type="CDD" id="cd00093">
    <property type="entry name" value="HTH_XRE"/>
    <property type="match status" value="1"/>
</dbReference>
<dbReference type="PANTHER" id="PTHR46797:SF1">
    <property type="entry name" value="METHYLPHOSPHONATE SYNTHASE"/>
    <property type="match status" value="1"/>
</dbReference>
<keyword evidence="1" id="KW-0238">DNA-binding</keyword>
<evidence type="ECO:0000256" key="2">
    <source>
        <dbReference type="SAM" id="Phobius"/>
    </source>
</evidence>
<dbReference type="RefSeq" id="WP_315574403.1">
    <property type="nucleotide sequence ID" value="NZ_JARDXH010000001.1"/>
</dbReference>
<dbReference type="PANTHER" id="PTHR46797">
    <property type="entry name" value="HTH-TYPE TRANSCRIPTIONAL REGULATOR"/>
    <property type="match status" value="1"/>
</dbReference>
<keyword evidence="2" id="KW-1133">Transmembrane helix</keyword>
<sequence length="163" mass="18884">MNFGEQLKEIRTSKGFTQIELSEKSGIALRTVQRMERNEGKPSLYSMNAIGEVLGVNLTLLYAPDDETEKRNIMESTDQQLWAIARSRAKFKRSLSAYALVIPFLWIIWYITMPSEIRWNHLPWPVWPMLGWGLGLGIQYAKAYVIEADSLEQKEYNKLKAKQ</sequence>
<dbReference type="SMART" id="SM00530">
    <property type="entry name" value="HTH_XRE"/>
    <property type="match status" value="1"/>
</dbReference>
<dbReference type="EMBL" id="JAVNWW010000004">
    <property type="protein sequence ID" value="MDU0809232.1"/>
    <property type="molecule type" value="Genomic_DNA"/>
</dbReference>
<feature type="domain" description="HTH cro/C1-type" evidence="3">
    <location>
        <begin position="7"/>
        <end position="61"/>
    </location>
</feature>
<dbReference type="InterPro" id="IPR050807">
    <property type="entry name" value="TransReg_Diox_bact_type"/>
</dbReference>
<dbReference type="Proteomes" id="UP001249959">
    <property type="component" value="Unassembled WGS sequence"/>
</dbReference>
<dbReference type="Gene3D" id="1.10.260.40">
    <property type="entry name" value="lambda repressor-like DNA-binding domains"/>
    <property type="match status" value="1"/>
</dbReference>
<evidence type="ECO:0000256" key="1">
    <source>
        <dbReference type="ARBA" id="ARBA00023125"/>
    </source>
</evidence>
<dbReference type="InterPro" id="IPR001387">
    <property type="entry name" value="Cro/C1-type_HTH"/>
</dbReference>
<feature type="transmembrane region" description="Helical" evidence="2">
    <location>
        <begin position="95"/>
        <end position="112"/>
    </location>
</feature>
<keyword evidence="2" id="KW-0812">Transmembrane</keyword>
<keyword evidence="5" id="KW-1185">Reference proteome</keyword>
<organism evidence="4 5">
    <name type="scientific">Aquirufa regiilacus</name>
    <dbReference type="NCBI Taxonomy" id="3024868"/>
    <lineage>
        <taxon>Bacteria</taxon>
        <taxon>Pseudomonadati</taxon>
        <taxon>Bacteroidota</taxon>
        <taxon>Cytophagia</taxon>
        <taxon>Cytophagales</taxon>
        <taxon>Flectobacillaceae</taxon>
        <taxon>Aquirufa</taxon>
    </lineage>
</organism>
<accession>A0ABU3TU99</accession>